<feature type="non-terminal residue" evidence="3">
    <location>
        <position position="1"/>
    </location>
</feature>
<dbReference type="Proteomes" id="UP000720189">
    <property type="component" value="Unassembled WGS sequence"/>
</dbReference>
<proteinExistence type="inferred from homology"/>
<protein>
    <recommendedName>
        <fullName evidence="2">EthD domain-containing protein</fullName>
    </recommendedName>
</protein>
<evidence type="ECO:0000313" key="4">
    <source>
        <dbReference type="Proteomes" id="UP000720189"/>
    </source>
</evidence>
<reference evidence="3" key="1">
    <citation type="journal article" date="2021" name="Nat. Commun.">
        <title>Genetic determinants of endophytism in the Arabidopsis root mycobiome.</title>
        <authorList>
            <person name="Mesny F."/>
            <person name="Miyauchi S."/>
            <person name="Thiergart T."/>
            <person name="Pickel B."/>
            <person name="Atanasova L."/>
            <person name="Karlsson M."/>
            <person name="Huettel B."/>
            <person name="Barry K.W."/>
            <person name="Haridas S."/>
            <person name="Chen C."/>
            <person name="Bauer D."/>
            <person name="Andreopoulos W."/>
            <person name="Pangilinan J."/>
            <person name="LaButti K."/>
            <person name="Riley R."/>
            <person name="Lipzen A."/>
            <person name="Clum A."/>
            <person name="Drula E."/>
            <person name="Henrissat B."/>
            <person name="Kohler A."/>
            <person name="Grigoriev I.V."/>
            <person name="Martin F.M."/>
            <person name="Hacquard S."/>
        </authorList>
    </citation>
    <scope>NUCLEOTIDE SEQUENCE</scope>
    <source>
        <strain evidence="3">MPI-CAGE-AT-0023</strain>
    </source>
</reference>
<dbReference type="OrthoDB" id="5340195at2759"/>
<evidence type="ECO:0000259" key="2">
    <source>
        <dbReference type="Pfam" id="PF07110"/>
    </source>
</evidence>
<name>A0A9P9HBK4_FUSRE</name>
<evidence type="ECO:0000256" key="1">
    <source>
        <dbReference type="ARBA" id="ARBA00005986"/>
    </source>
</evidence>
<accession>A0A9P9HBK4</accession>
<dbReference type="RefSeq" id="XP_046050532.1">
    <property type="nucleotide sequence ID" value="XM_046187583.1"/>
</dbReference>
<dbReference type="AlphaFoldDB" id="A0A9P9HBK4"/>
<dbReference type="Gene3D" id="3.30.70.100">
    <property type="match status" value="1"/>
</dbReference>
<dbReference type="EMBL" id="JAGMUX010000007">
    <property type="protein sequence ID" value="KAH7254285.1"/>
    <property type="molecule type" value="Genomic_DNA"/>
</dbReference>
<dbReference type="GeneID" id="70217537"/>
<dbReference type="GO" id="GO:0016491">
    <property type="term" value="F:oxidoreductase activity"/>
    <property type="evidence" value="ECO:0007669"/>
    <property type="project" value="InterPro"/>
</dbReference>
<evidence type="ECO:0000313" key="3">
    <source>
        <dbReference type="EMBL" id="KAH7254285.1"/>
    </source>
</evidence>
<dbReference type="InterPro" id="IPR011008">
    <property type="entry name" value="Dimeric_a/b-barrel"/>
</dbReference>
<comment type="caution">
    <text evidence="3">The sequence shown here is derived from an EMBL/GenBank/DDBJ whole genome shotgun (WGS) entry which is preliminary data.</text>
</comment>
<dbReference type="Pfam" id="PF07110">
    <property type="entry name" value="EthD"/>
    <property type="match status" value="1"/>
</dbReference>
<comment type="similarity">
    <text evidence="1">Belongs to the tpcK family.</text>
</comment>
<feature type="domain" description="EthD" evidence="2">
    <location>
        <begin position="15"/>
        <end position="112"/>
    </location>
</feature>
<organism evidence="3 4">
    <name type="scientific">Fusarium redolens</name>
    <dbReference type="NCBI Taxonomy" id="48865"/>
    <lineage>
        <taxon>Eukaryota</taxon>
        <taxon>Fungi</taxon>
        <taxon>Dikarya</taxon>
        <taxon>Ascomycota</taxon>
        <taxon>Pezizomycotina</taxon>
        <taxon>Sordariomycetes</taxon>
        <taxon>Hypocreomycetidae</taxon>
        <taxon>Hypocreales</taxon>
        <taxon>Nectriaceae</taxon>
        <taxon>Fusarium</taxon>
        <taxon>Fusarium redolens species complex</taxon>
    </lineage>
</organism>
<keyword evidence="4" id="KW-1185">Reference proteome</keyword>
<dbReference type="SUPFAM" id="SSF54909">
    <property type="entry name" value="Dimeric alpha+beta barrel"/>
    <property type="match status" value="1"/>
</dbReference>
<gene>
    <name evidence="3" type="ORF">BKA55DRAFT_510323</name>
</gene>
<sequence>TIMPHIKQIAAGRRKPNMTRKEYFDHRFRIHGSISDATEDKDEKPYKYIQTQVFDSAFGSRQGGPLNANQNWVGRDDTTELFFRDWDHVQRCFSSNYVKTTIAPDGPFFADFETSVVLMAYEKTIPLQTSAAVKRAEAGEEGMDSGDSTVAMYFISTPDDMKDGEVLEQTITPRLVDAINACCQGQAWELICNVGAVSDQFDLNSYFGGANMPQYALVYKIFLTGPESVPLVRKAQAQFEKHAVDQSIIDLHKSFILFSQEALVMDVEKEVRFSRNRQPAFRDLPGPSHLD</sequence>
<dbReference type="InterPro" id="IPR009799">
    <property type="entry name" value="EthD_dom"/>
</dbReference>